<reference evidence="1 2" key="1">
    <citation type="submission" date="2016-07" db="EMBL/GenBank/DDBJ databases">
        <title>Multiple horizontal gene transfer events from other fungi enriched the ability of initially mycotrophic Trichoderma (Ascomycota) to feed on dead plant biomass.</title>
        <authorList>
            <consortium name="DOE Joint Genome Institute"/>
            <person name="Aerts A."/>
            <person name="Atanasova L."/>
            <person name="Chenthamara K."/>
            <person name="Zhang J."/>
            <person name="Grujic M."/>
            <person name="Henrissat B."/>
            <person name="Kuo A."/>
            <person name="Salamov A."/>
            <person name="Lipzen A."/>
            <person name="Labutti K."/>
            <person name="Barry K."/>
            <person name="Miao Y."/>
            <person name="Rahimi M.J."/>
            <person name="Shen Q."/>
            <person name="Grigoriev I.V."/>
            <person name="Kubicek C.P."/>
            <person name="Druzhinina I.S."/>
        </authorList>
    </citation>
    <scope>NUCLEOTIDE SEQUENCE [LARGE SCALE GENOMIC DNA]</scope>
    <source>
        <strain evidence="1 2">ATCC 18648</strain>
    </source>
</reference>
<evidence type="ECO:0000313" key="2">
    <source>
        <dbReference type="Proteomes" id="UP000240760"/>
    </source>
</evidence>
<evidence type="ECO:0000313" key="1">
    <source>
        <dbReference type="EMBL" id="PTB73212.1"/>
    </source>
</evidence>
<dbReference type="EMBL" id="KZ679139">
    <property type="protein sequence ID" value="PTB73212.1"/>
    <property type="molecule type" value="Genomic_DNA"/>
</dbReference>
<dbReference type="AlphaFoldDB" id="A0A2T4BV82"/>
<gene>
    <name evidence="1" type="ORF">M440DRAFT_1075909</name>
</gene>
<organism evidence="1 2">
    <name type="scientific">Trichoderma longibrachiatum ATCC 18648</name>
    <dbReference type="NCBI Taxonomy" id="983965"/>
    <lineage>
        <taxon>Eukaryota</taxon>
        <taxon>Fungi</taxon>
        <taxon>Dikarya</taxon>
        <taxon>Ascomycota</taxon>
        <taxon>Pezizomycotina</taxon>
        <taxon>Sordariomycetes</taxon>
        <taxon>Hypocreomycetidae</taxon>
        <taxon>Hypocreales</taxon>
        <taxon>Hypocreaceae</taxon>
        <taxon>Trichoderma</taxon>
    </lineage>
</organism>
<keyword evidence="2" id="KW-1185">Reference proteome</keyword>
<protein>
    <submittedName>
        <fullName evidence="1">Uncharacterized protein</fullName>
    </submittedName>
</protein>
<accession>A0A2T4BV82</accession>
<sequence length="203" mass="23250">MTLDTAATDEFPAFIDIYDWSPFCPCCHDARPLGSRILSALSIGIWTPFPRRAEGGEKDHHIRLPVMHPIPFYNYNPPLLDAFGLENQQQTEQKQSKCTVKTLLACCKLSKSKMFPPGSHGKMWSLREKPTNAMFALLSIKAYCILATSREKPHSSFVFKHKNRPNTRREEWPTLMSVEMSARWLEGKEPKGASSRNWYEKCS</sequence>
<dbReference type="Proteomes" id="UP000240760">
    <property type="component" value="Unassembled WGS sequence"/>
</dbReference>
<name>A0A2T4BV82_TRILO</name>
<proteinExistence type="predicted"/>